<reference evidence="1 2" key="1">
    <citation type="submission" date="2018-01" db="EMBL/GenBank/DDBJ databases">
        <title>Metagenomic assembled genomes from two thermal pools in the Uzon Caldera, Kamchatka, Russia.</title>
        <authorList>
            <person name="Wilkins L."/>
            <person name="Ettinger C."/>
        </authorList>
    </citation>
    <scope>NUCLEOTIDE SEQUENCE [LARGE SCALE GENOMIC DNA]</scope>
    <source>
        <strain evidence="1">ZAV-07</strain>
    </source>
</reference>
<evidence type="ECO:0000313" key="2">
    <source>
        <dbReference type="Proteomes" id="UP000237040"/>
    </source>
</evidence>
<sequence>ISNAKITEITYNFIEMDYDSIIEKLKNTENLPTYDLLIALEKIILKNDIEILIHELAVFLGLSLRFVYSYENPSIYEDFSYFAFNLKKYLNFQLNFLNVDAIKDVELPFVLSPGNCLVIERTEDTLICEHGFDRFKLSVGGFDENVRILKLNVSKIERKDLYQQSIFRDIAYEIHHNYYDGNKDSLNYFVGKNAFKMFIKDLGDNSKTFHDMSSLILTETIQNQMTALYGLKVYLLGIYHFLSKDEQKILFEGIEALGDSIMFFREFERISKDALMRNMFNSEIRRRCVNSLKRMVASFEHFVYILEKFI</sequence>
<gene>
    <name evidence="1" type="ORF">C0189_03440</name>
</gene>
<evidence type="ECO:0000313" key="1">
    <source>
        <dbReference type="EMBL" id="PMP67319.1"/>
    </source>
</evidence>
<proteinExistence type="predicted"/>
<comment type="caution">
    <text evidence="1">The sequence shown here is derived from an EMBL/GenBank/DDBJ whole genome shotgun (WGS) entry which is preliminary data.</text>
</comment>
<protein>
    <submittedName>
        <fullName evidence="1">Uncharacterized protein</fullName>
    </submittedName>
</protein>
<dbReference type="RefSeq" id="WP_424586870.1">
    <property type="nucleotide sequence ID" value="NZ_JBNAUB010000018.1"/>
</dbReference>
<dbReference type="EMBL" id="PNIL01000050">
    <property type="protein sequence ID" value="PMP67319.1"/>
    <property type="molecule type" value="Genomic_DNA"/>
</dbReference>
<feature type="non-terminal residue" evidence="1">
    <location>
        <position position="1"/>
    </location>
</feature>
<dbReference type="AlphaFoldDB" id="A0A2J6WEA2"/>
<organism evidence="1 2">
    <name type="scientific">Caldisericum exile</name>
    <dbReference type="NCBI Taxonomy" id="693075"/>
    <lineage>
        <taxon>Bacteria</taxon>
        <taxon>Pseudomonadati</taxon>
        <taxon>Caldisericota/Cryosericota group</taxon>
        <taxon>Caldisericota</taxon>
        <taxon>Caldisericia</taxon>
        <taxon>Caldisericales</taxon>
        <taxon>Caldisericaceae</taxon>
        <taxon>Caldisericum</taxon>
    </lineage>
</organism>
<dbReference type="Proteomes" id="UP000237040">
    <property type="component" value="Unassembled WGS sequence"/>
</dbReference>
<accession>A0A2J6WEA2</accession>
<name>A0A2J6WEA2_9BACT</name>